<dbReference type="Proteomes" id="UP001174839">
    <property type="component" value="Unassembled WGS sequence"/>
</dbReference>
<dbReference type="PANTHER" id="PTHR42776">
    <property type="entry name" value="SERINE PEPTIDASE S9 FAMILY MEMBER"/>
    <property type="match status" value="1"/>
</dbReference>
<gene>
    <name evidence="5" type="ORF">QU605_06590</name>
</gene>
<keyword evidence="2" id="KW-0720">Serine protease</keyword>
<feature type="signal peptide" evidence="3">
    <location>
        <begin position="1"/>
        <end position="22"/>
    </location>
</feature>
<evidence type="ECO:0000313" key="5">
    <source>
        <dbReference type="EMBL" id="MDM9631128.1"/>
    </source>
</evidence>
<evidence type="ECO:0000313" key="6">
    <source>
        <dbReference type="Proteomes" id="UP001174839"/>
    </source>
</evidence>
<evidence type="ECO:0000256" key="2">
    <source>
        <dbReference type="ARBA" id="ARBA00022825"/>
    </source>
</evidence>
<dbReference type="SUPFAM" id="SSF53474">
    <property type="entry name" value="alpha/beta-Hydrolases"/>
    <property type="match status" value="1"/>
</dbReference>
<evidence type="ECO:0000259" key="4">
    <source>
        <dbReference type="Pfam" id="PF00326"/>
    </source>
</evidence>
<dbReference type="InterPro" id="IPR011659">
    <property type="entry name" value="WD40"/>
</dbReference>
<dbReference type="InterPro" id="IPR029058">
    <property type="entry name" value="AB_hydrolase_fold"/>
</dbReference>
<reference evidence="5" key="1">
    <citation type="submission" date="2023-06" db="EMBL/GenBank/DDBJ databases">
        <title>Robiginitalea aurantiacus sp. nov. and Algoriphagus sediminis sp. nov., isolated from coastal sediment.</title>
        <authorList>
            <person name="Zhou Z.Y."/>
            <person name="An J."/>
            <person name="Jia Y.W."/>
            <person name="Du Z.J."/>
        </authorList>
    </citation>
    <scope>NUCLEOTIDE SEQUENCE</scope>
    <source>
        <strain evidence="5">M39</strain>
    </source>
</reference>
<dbReference type="RefSeq" id="WP_289724494.1">
    <property type="nucleotide sequence ID" value="NZ_JAUDUY010000003.1"/>
</dbReference>
<evidence type="ECO:0000256" key="3">
    <source>
        <dbReference type="SAM" id="SignalP"/>
    </source>
</evidence>
<accession>A0ABT7WDX9</accession>
<dbReference type="InterPro" id="IPR011042">
    <property type="entry name" value="6-blade_b-propeller_TolB-like"/>
</dbReference>
<dbReference type="EMBL" id="JAUDUY010000003">
    <property type="protein sequence ID" value="MDM9631128.1"/>
    <property type="molecule type" value="Genomic_DNA"/>
</dbReference>
<sequence>MQNIRSLTLCLMAVFLSGLLSAQKKNPSFEEVISLQSVSNPVISPDGRHVVFEKSATDWAENRFDRELWLSKDQGAPFPLTNNPSADSRNPKWSPDGKWISFVSRRGDKNQIHVMRSGGGEAFQLTDAKEGVSSYEWSPDGKRIAFLQSEDKGDAEEAREKKYGEFMEDEAEYELSWLWVVDFKPERFTQMPLPQQMEDSLFKAERKPKALLDSVPFTINEFQWSPDGTKIAIEHQPDPLINSFFKADISIYDVASGTHKPLIANPSYDGLVDWSPDSKSILYQTNLNDSTSNYYKNNKLFRIDIDGSGDKQLAADFDENINNLNWTPEGIYGTAWQKTKRPIVRIDPKSGKTKVMTTTPDQAWSLNFDKDGKNMVFGGRNYDSLGEIWTTGTDFRQVKQITENSSQISGWATSQSEVIQWKSEDGAQIEGVLHKPADYDPSKKYPLLVVIHGGPTGISTPQPVPAYVYPILQWLNKGALVLMPNYRGSAGYGEEFRSLNVQNLGVGDAWDVLSGVAHMEKQGLIDPTRMGSMGWSQGGYISAFLTTNSDRFKAISVGAGISNWVTYYVNTDIHPFTRQYLKATPWEDMEVYERTSPMTNISKASTPTLIQHGENDRRVPIANAYELVQGLRDQGVDSKLIVYKGFGHGITKPKERLAATWHNWQWFGKYIWGEEIEMGE</sequence>
<name>A0ABT7WDX9_9FLAO</name>
<feature type="chain" id="PRO_5045369619" evidence="3">
    <location>
        <begin position="23"/>
        <end position="680"/>
    </location>
</feature>
<dbReference type="PANTHER" id="PTHR42776:SF27">
    <property type="entry name" value="DIPEPTIDYL PEPTIDASE FAMILY MEMBER 6"/>
    <property type="match status" value="1"/>
</dbReference>
<dbReference type="EC" id="3.4.-.-" evidence="5"/>
<organism evidence="5 6">
    <name type="scientific">Robiginitalea aurantiaca</name>
    <dbReference type="NCBI Taxonomy" id="3056915"/>
    <lineage>
        <taxon>Bacteria</taxon>
        <taxon>Pseudomonadati</taxon>
        <taxon>Bacteroidota</taxon>
        <taxon>Flavobacteriia</taxon>
        <taxon>Flavobacteriales</taxon>
        <taxon>Flavobacteriaceae</taxon>
        <taxon>Robiginitalea</taxon>
    </lineage>
</organism>
<keyword evidence="3" id="KW-0732">Signal</keyword>
<keyword evidence="2" id="KW-0645">Protease</keyword>
<feature type="domain" description="Peptidase S9 prolyl oligopeptidase catalytic" evidence="4">
    <location>
        <begin position="472"/>
        <end position="671"/>
    </location>
</feature>
<dbReference type="InterPro" id="IPR001375">
    <property type="entry name" value="Peptidase_S9_cat"/>
</dbReference>
<comment type="caution">
    <text evidence="5">The sequence shown here is derived from an EMBL/GenBank/DDBJ whole genome shotgun (WGS) entry which is preliminary data.</text>
</comment>
<dbReference type="Gene3D" id="3.40.50.1820">
    <property type="entry name" value="alpha/beta hydrolase"/>
    <property type="match status" value="1"/>
</dbReference>
<dbReference type="Pfam" id="PF07676">
    <property type="entry name" value="PD40"/>
    <property type="match status" value="3"/>
</dbReference>
<evidence type="ECO:0000256" key="1">
    <source>
        <dbReference type="ARBA" id="ARBA00022801"/>
    </source>
</evidence>
<proteinExistence type="predicted"/>
<protein>
    <submittedName>
        <fullName evidence="5">S9 family peptidase</fullName>
        <ecNumber evidence="5">3.4.-.-</ecNumber>
    </submittedName>
</protein>
<dbReference type="SUPFAM" id="SSF82171">
    <property type="entry name" value="DPP6 N-terminal domain-like"/>
    <property type="match status" value="1"/>
</dbReference>
<keyword evidence="6" id="KW-1185">Reference proteome</keyword>
<dbReference type="GO" id="GO:0016787">
    <property type="term" value="F:hydrolase activity"/>
    <property type="evidence" value="ECO:0007669"/>
    <property type="project" value="UniProtKB-KW"/>
</dbReference>
<dbReference type="Gene3D" id="2.120.10.30">
    <property type="entry name" value="TolB, C-terminal domain"/>
    <property type="match status" value="2"/>
</dbReference>
<keyword evidence="1 5" id="KW-0378">Hydrolase</keyword>
<dbReference type="Pfam" id="PF00326">
    <property type="entry name" value="Peptidase_S9"/>
    <property type="match status" value="1"/>
</dbReference>